<accession>A0A0V8E8Y8</accession>
<gene>
    <name evidence="1" type="ORF">LMG9449_0319</name>
</gene>
<dbReference type="RefSeq" id="WP_058224517.1">
    <property type="nucleotide sequence ID" value="NZ_LKLS01000011.1"/>
</dbReference>
<name>A0A0V8E8Y8_LACLL</name>
<organism evidence="1 2">
    <name type="scientific">Lactococcus lactis subsp. lactis</name>
    <name type="common">Streptococcus lactis</name>
    <dbReference type="NCBI Taxonomy" id="1360"/>
    <lineage>
        <taxon>Bacteria</taxon>
        <taxon>Bacillati</taxon>
        <taxon>Bacillota</taxon>
        <taxon>Bacilli</taxon>
        <taxon>Lactobacillales</taxon>
        <taxon>Streptococcaceae</taxon>
        <taxon>Lactococcus</taxon>
    </lineage>
</organism>
<sequence length="299" mass="32095">MTTNNNQQNARRFEPQYKGILTAVFNAKSAFSGAFAPIQSVDGITSNTKAFSVKTNATPVVIGTYSKDANVGFGTGTGNSSRFGNRTEVIYADTDVDFSYELAIHEGIDIATVNAGLNDAVADRLEAQSIAQTRYMNQKNGKFLSDNASKTLAMVDADSKYTEENINALFNAAAKEFTNNEIDADKTAYLVPDLYQAVVDLTNATSLKGATVSLDNNTVPKYKGFKLEETPDKYFVSGEVAYFAADQVAIPFVGIATARTIDVEAFDGKALQAHAKGGQFMLDDNKKAVLKATAPAPKP</sequence>
<comment type="caution">
    <text evidence="1">The sequence shown here is derived from an EMBL/GenBank/DDBJ whole genome shotgun (WGS) entry which is preliminary data.</text>
</comment>
<dbReference type="PATRIC" id="fig|1360.109.peg.1404"/>
<dbReference type="Proteomes" id="UP000053612">
    <property type="component" value="Unassembled WGS sequence"/>
</dbReference>
<evidence type="ECO:0000313" key="1">
    <source>
        <dbReference type="EMBL" id="KSU22220.1"/>
    </source>
</evidence>
<evidence type="ECO:0000313" key="2">
    <source>
        <dbReference type="Proteomes" id="UP000053612"/>
    </source>
</evidence>
<dbReference type="AlphaFoldDB" id="A0A0V8E8Y8"/>
<proteinExistence type="predicted"/>
<reference evidence="2" key="1">
    <citation type="submission" date="2015-10" db="EMBL/GenBank/DDBJ databases">
        <title>Draft Genome Sequences of 11 Lactococcus lactis subspecies cremoris strains.</title>
        <authorList>
            <person name="Wels M."/>
            <person name="Backus L."/>
            <person name="Boekhorst J."/>
            <person name="Dijkstra A."/>
            <person name="Beerthuizen M."/>
            <person name="Kelly W."/>
            <person name="Siezen R."/>
            <person name="Bachmann H."/>
            <person name="Van Hijum S."/>
        </authorList>
    </citation>
    <scope>NUCLEOTIDE SEQUENCE [LARGE SCALE GENOMIC DNA]</scope>
    <source>
        <strain evidence="2">LMG9449</strain>
    </source>
</reference>
<dbReference type="EMBL" id="LKLS01000011">
    <property type="protein sequence ID" value="KSU22220.1"/>
    <property type="molecule type" value="Genomic_DNA"/>
</dbReference>
<protein>
    <submittedName>
        <fullName evidence="1">Phage major capsid protein</fullName>
    </submittedName>
</protein>